<dbReference type="EMBL" id="JBBNOP010000003">
    <property type="protein sequence ID" value="MEQ3362335.1"/>
    <property type="molecule type" value="Genomic_DNA"/>
</dbReference>
<dbReference type="RefSeq" id="WP_102374838.1">
    <property type="nucleotide sequence ID" value="NZ_JBBNOP010000003.1"/>
</dbReference>
<comment type="caution">
    <text evidence="6">Lacks conserved residue(s) required for the propagation of feature annotation.</text>
</comment>
<feature type="binding site" evidence="6">
    <location>
        <position position="145"/>
    </location>
    <ligand>
        <name>S-adenosyl-L-methionine</name>
        <dbReference type="ChEBI" id="CHEBI:59789"/>
    </ligand>
</feature>
<dbReference type="InterPro" id="IPR001537">
    <property type="entry name" value="SpoU_MeTrfase"/>
</dbReference>
<evidence type="ECO:0000256" key="1">
    <source>
        <dbReference type="ARBA" id="ARBA00022490"/>
    </source>
</evidence>
<evidence type="ECO:0000256" key="2">
    <source>
        <dbReference type="ARBA" id="ARBA00022603"/>
    </source>
</evidence>
<feature type="binding site" evidence="6">
    <location>
        <position position="116"/>
    </location>
    <ligand>
        <name>S-adenosyl-L-methionine</name>
        <dbReference type="ChEBI" id="CHEBI:59789"/>
    </ligand>
</feature>
<proteinExistence type="inferred from homology"/>
<dbReference type="Pfam" id="PF00588">
    <property type="entry name" value="SpoU_methylase"/>
    <property type="match status" value="1"/>
</dbReference>
<dbReference type="GO" id="GO:0008168">
    <property type="term" value="F:methyltransferase activity"/>
    <property type="evidence" value="ECO:0007669"/>
    <property type="project" value="UniProtKB-KW"/>
</dbReference>
<dbReference type="SUPFAM" id="SSF75217">
    <property type="entry name" value="alpha/beta knot"/>
    <property type="match status" value="1"/>
</dbReference>
<comment type="caution">
    <text evidence="8">The sequence shown here is derived from an EMBL/GenBank/DDBJ whole genome shotgun (WGS) entry which is preliminary data.</text>
</comment>
<keyword evidence="5 6" id="KW-0819">tRNA processing</keyword>
<name>A0ABV1JB72_9ACTN</name>
<dbReference type="EC" id="2.1.1.207" evidence="6"/>
<dbReference type="CDD" id="cd18094">
    <property type="entry name" value="SpoU-like_TrmL"/>
    <property type="match status" value="1"/>
</dbReference>
<keyword evidence="3 6" id="KW-0808">Transferase</keyword>
<feature type="binding site" evidence="6">
    <location>
        <position position="137"/>
    </location>
    <ligand>
        <name>S-adenosyl-L-methionine</name>
        <dbReference type="ChEBI" id="CHEBI:59789"/>
    </ligand>
</feature>
<keyword evidence="4 6" id="KW-0949">S-adenosyl-L-methionine</keyword>
<evidence type="ECO:0000256" key="5">
    <source>
        <dbReference type="ARBA" id="ARBA00022694"/>
    </source>
</evidence>
<evidence type="ECO:0000259" key="7">
    <source>
        <dbReference type="Pfam" id="PF00588"/>
    </source>
</evidence>
<dbReference type="PANTHER" id="PTHR42971:SF1">
    <property type="entry name" value="TRNA (CYTIDINE(34)-2'-O)-METHYLTRANSFERASE"/>
    <property type="match status" value="1"/>
</dbReference>
<gene>
    <name evidence="8" type="ORF">AAA083_05015</name>
</gene>
<dbReference type="InterPro" id="IPR029028">
    <property type="entry name" value="Alpha/beta_knot_MTases"/>
</dbReference>
<dbReference type="PIRSF" id="PIRSF029256">
    <property type="entry name" value="SpoU_TrmH_prd"/>
    <property type="match status" value="1"/>
</dbReference>
<accession>A0ABV1JB72</accession>
<dbReference type="PANTHER" id="PTHR42971">
    <property type="entry name" value="TRNA (CYTIDINE(34)-2'-O)-METHYLTRANSFERASE"/>
    <property type="match status" value="1"/>
</dbReference>
<comment type="subcellular location">
    <subcellularLocation>
        <location evidence="6">Cytoplasm</location>
    </subcellularLocation>
</comment>
<sequence length="169" mass="18895">MDCEGGAFRDRTVAAGRLHIVLFEPEIPQNTGNIARTCACTGAVLHLVEPMGFRLTEKHLGRAGLDYWNQVEIVRHSCTAAFLEEHAKAELHFFTGRTDRSYAETAYGAEPFLVFGRESRGIDEDILSAHKEQCVRIPMRDGLRSLNLSNAVAIGAYEVLRQRRFSGLM</sequence>
<evidence type="ECO:0000256" key="4">
    <source>
        <dbReference type="ARBA" id="ARBA00022691"/>
    </source>
</evidence>
<keyword evidence="9" id="KW-1185">Reference proteome</keyword>
<dbReference type="InterPro" id="IPR029026">
    <property type="entry name" value="tRNA_m1G_MTases_N"/>
</dbReference>
<evidence type="ECO:0000256" key="3">
    <source>
        <dbReference type="ARBA" id="ARBA00022679"/>
    </source>
</evidence>
<dbReference type="Gene3D" id="3.40.1280.10">
    <property type="match status" value="1"/>
</dbReference>
<comment type="similarity">
    <text evidence="6">Belongs to the class IV-like SAM-binding methyltransferase superfamily. RNA methyltransferase TrmH family. TrmL subfamily.</text>
</comment>
<evidence type="ECO:0000313" key="9">
    <source>
        <dbReference type="Proteomes" id="UP001487305"/>
    </source>
</evidence>
<dbReference type="GO" id="GO:0032259">
    <property type="term" value="P:methylation"/>
    <property type="evidence" value="ECO:0007669"/>
    <property type="project" value="UniProtKB-KW"/>
</dbReference>
<evidence type="ECO:0000256" key="6">
    <source>
        <dbReference type="HAMAP-Rule" id="MF_01885"/>
    </source>
</evidence>
<keyword evidence="2 6" id="KW-0489">Methyltransferase</keyword>
<protein>
    <recommendedName>
        <fullName evidence="6">Putative tRNA (cytidine(34)-2'-O)-methyltransferase</fullName>
        <ecNumber evidence="6">2.1.1.207</ecNumber>
    </recommendedName>
    <alternativeName>
        <fullName evidence="6">tRNA (cytidine/uridine-2'-O-)-methyltransferase</fullName>
    </alternativeName>
</protein>
<reference evidence="8 9" key="1">
    <citation type="submission" date="2024-04" db="EMBL/GenBank/DDBJ databases">
        <title>Human intestinal bacterial collection.</title>
        <authorList>
            <person name="Pauvert C."/>
            <person name="Hitch T.C.A."/>
            <person name="Clavel T."/>
        </authorList>
    </citation>
    <scope>NUCLEOTIDE SEQUENCE [LARGE SCALE GENOMIC DNA]</scope>
    <source>
        <strain evidence="8 9">CLA-KB-H42</strain>
    </source>
</reference>
<comment type="catalytic activity">
    <reaction evidence="6">
        <text>5-carboxymethylaminomethyluridine(34) in tRNA(Leu) + S-adenosyl-L-methionine = 5-carboxymethylaminomethyl-2'-O-methyluridine(34) in tRNA(Leu) + S-adenosyl-L-homocysteine + H(+)</text>
        <dbReference type="Rhea" id="RHEA:43088"/>
        <dbReference type="Rhea" id="RHEA-COMP:10333"/>
        <dbReference type="Rhea" id="RHEA-COMP:10334"/>
        <dbReference type="ChEBI" id="CHEBI:15378"/>
        <dbReference type="ChEBI" id="CHEBI:57856"/>
        <dbReference type="ChEBI" id="CHEBI:59789"/>
        <dbReference type="ChEBI" id="CHEBI:74508"/>
        <dbReference type="ChEBI" id="CHEBI:74511"/>
        <dbReference type="EC" id="2.1.1.207"/>
    </reaction>
</comment>
<feature type="domain" description="tRNA/rRNA methyltransferase SpoU type" evidence="7">
    <location>
        <begin position="18"/>
        <end position="157"/>
    </location>
</feature>
<dbReference type="Proteomes" id="UP001487305">
    <property type="component" value="Unassembled WGS sequence"/>
</dbReference>
<dbReference type="HAMAP" id="MF_01885">
    <property type="entry name" value="tRNA_methyltr_TrmL"/>
    <property type="match status" value="1"/>
</dbReference>
<evidence type="ECO:0000313" key="8">
    <source>
        <dbReference type="EMBL" id="MEQ3362335.1"/>
    </source>
</evidence>
<comment type="catalytic activity">
    <reaction evidence="6">
        <text>cytidine(34) in tRNA + S-adenosyl-L-methionine = 2'-O-methylcytidine(34) in tRNA + S-adenosyl-L-homocysteine + H(+)</text>
        <dbReference type="Rhea" id="RHEA:43084"/>
        <dbReference type="Rhea" id="RHEA-COMP:10331"/>
        <dbReference type="Rhea" id="RHEA-COMP:10332"/>
        <dbReference type="ChEBI" id="CHEBI:15378"/>
        <dbReference type="ChEBI" id="CHEBI:57856"/>
        <dbReference type="ChEBI" id="CHEBI:59789"/>
        <dbReference type="ChEBI" id="CHEBI:74495"/>
        <dbReference type="ChEBI" id="CHEBI:82748"/>
        <dbReference type="EC" id="2.1.1.207"/>
    </reaction>
</comment>
<keyword evidence="1 6" id="KW-0963">Cytoplasm</keyword>
<comment type="function">
    <text evidence="6">Could methylate the ribose at the nucleotide 34 wobble position in tRNA.</text>
</comment>
<organism evidence="8 9">
    <name type="scientific">Raoultibacter massiliensis</name>
    <dbReference type="NCBI Taxonomy" id="1852371"/>
    <lineage>
        <taxon>Bacteria</taxon>
        <taxon>Bacillati</taxon>
        <taxon>Actinomycetota</taxon>
        <taxon>Coriobacteriia</taxon>
        <taxon>Eggerthellales</taxon>
        <taxon>Eggerthellaceae</taxon>
        <taxon>Raoultibacter</taxon>
    </lineage>
</organism>
<dbReference type="InterPro" id="IPR016914">
    <property type="entry name" value="TrmL"/>
</dbReference>